<feature type="compositionally biased region" description="Polar residues" evidence="1">
    <location>
        <begin position="70"/>
        <end position="82"/>
    </location>
</feature>
<feature type="region of interest" description="Disordered" evidence="1">
    <location>
        <begin position="1"/>
        <end position="50"/>
    </location>
</feature>
<evidence type="ECO:0000313" key="4">
    <source>
        <dbReference type="Proteomes" id="UP001302812"/>
    </source>
</evidence>
<feature type="compositionally biased region" description="Acidic residues" evidence="1">
    <location>
        <begin position="553"/>
        <end position="562"/>
    </location>
</feature>
<feature type="compositionally biased region" description="Basic and acidic residues" evidence="1">
    <location>
        <begin position="12"/>
        <end position="26"/>
    </location>
</feature>
<sequence length="664" mass="71465">MPVFRFWASDSRGSDKAVETSHRLPDCAESVPPSASGLPTPISPKRRRPSFVDTAACSAAYPPAKRFKTEQNGGLPSPTSASADGEEASMQRRSSKALDLEAAREVVQYQFGLEVLLKHDELRLINQELAKCQIALEQLRRCHLIPYPIQCPTPSQMLDISNGRGPALQPKPGQPLPKWAPPFGVVDGPYARHYAKWLIPDPVFDGVSPDAHNVPNTARVKGAFAEGRTTRNSMSDVGGSLKQRPARGQAGSRLHSLSAGYPQPKDKQSPCILKRSDGVTVKLVCIDCQRWDFSSTQGFINHCRIAHRRDFKSHEEAAVHCGHPIEVDGSGTVVGEERQAPCGGAASGLVHPLARSESISEGQAYQALLSRLKASLELYREGKLPNAGCASSSPASARPNKPSRSQARFVGSADAPYLSQLMQKKKFGGNLKDQVTDAKTKIDLDWLSPEDESDTEQPSATDDASTSDALSTSAVRTPAMRMPARFAVSPSQPASVPRPASSKSHVAASAPTGPPDSGLTTELPETPPYDDDMDVDLSPNTMTSNNAPSLVSDDGEYDDSDDASSVSNSSEDELMETESLSDVAEINIDDDEGDDGTGREDDTPRPIPRGGQRRRRRAPSSANAVSAVKLKKDENRHVTFVTPTPPAAVPKANHAKGRRKAKRI</sequence>
<dbReference type="Proteomes" id="UP001302812">
    <property type="component" value="Unassembled WGS sequence"/>
</dbReference>
<dbReference type="InterPro" id="IPR058706">
    <property type="entry name" value="zf-C2H2_AHC1-like"/>
</dbReference>
<accession>A0AAN6QP03</accession>
<feature type="region of interest" description="Disordered" evidence="1">
    <location>
        <begin position="62"/>
        <end position="94"/>
    </location>
</feature>
<feature type="compositionally biased region" description="Low complexity" evidence="1">
    <location>
        <begin position="459"/>
        <end position="474"/>
    </location>
</feature>
<gene>
    <name evidence="3" type="ORF">N656DRAFT_714583</name>
</gene>
<organism evidence="3 4">
    <name type="scientific">Canariomyces notabilis</name>
    <dbReference type="NCBI Taxonomy" id="2074819"/>
    <lineage>
        <taxon>Eukaryota</taxon>
        <taxon>Fungi</taxon>
        <taxon>Dikarya</taxon>
        <taxon>Ascomycota</taxon>
        <taxon>Pezizomycotina</taxon>
        <taxon>Sordariomycetes</taxon>
        <taxon>Sordariomycetidae</taxon>
        <taxon>Sordariales</taxon>
        <taxon>Chaetomiaceae</taxon>
        <taxon>Canariomyces</taxon>
    </lineage>
</organism>
<protein>
    <recommendedName>
        <fullName evidence="2">AHC1-like C2H2 zinc-finger domain-containing protein</fullName>
    </recommendedName>
</protein>
<evidence type="ECO:0000259" key="2">
    <source>
        <dbReference type="Pfam" id="PF25909"/>
    </source>
</evidence>
<name>A0AAN6QP03_9PEZI</name>
<feature type="region of interest" description="Disordered" evidence="1">
    <location>
        <begin position="228"/>
        <end position="269"/>
    </location>
</feature>
<feature type="domain" description="AHC1-like C2H2 zinc-finger" evidence="2">
    <location>
        <begin position="266"/>
        <end position="318"/>
    </location>
</feature>
<dbReference type="RefSeq" id="XP_064667626.1">
    <property type="nucleotide sequence ID" value="XM_064811987.1"/>
</dbReference>
<reference evidence="3" key="2">
    <citation type="submission" date="2023-05" db="EMBL/GenBank/DDBJ databases">
        <authorList>
            <consortium name="Lawrence Berkeley National Laboratory"/>
            <person name="Steindorff A."/>
            <person name="Hensen N."/>
            <person name="Bonometti L."/>
            <person name="Westerberg I."/>
            <person name="Brannstrom I.O."/>
            <person name="Guillou S."/>
            <person name="Cros-Aarteil S."/>
            <person name="Calhoun S."/>
            <person name="Haridas S."/>
            <person name="Kuo A."/>
            <person name="Mondo S."/>
            <person name="Pangilinan J."/>
            <person name="Riley R."/>
            <person name="Labutti K."/>
            <person name="Andreopoulos B."/>
            <person name="Lipzen A."/>
            <person name="Chen C."/>
            <person name="Yanf M."/>
            <person name="Daum C."/>
            <person name="Ng V."/>
            <person name="Clum A."/>
            <person name="Ohm R."/>
            <person name="Martin F."/>
            <person name="Silar P."/>
            <person name="Natvig D."/>
            <person name="Lalanne C."/>
            <person name="Gautier V."/>
            <person name="Ament-Velasquez S.L."/>
            <person name="Kruys A."/>
            <person name="Hutchinson M.I."/>
            <person name="Powell A.J."/>
            <person name="Barry K."/>
            <person name="Miller A.N."/>
            <person name="Grigoriev I.V."/>
            <person name="Debuchy R."/>
            <person name="Gladieux P."/>
            <person name="Thoren M.H."/>
            <person name="Johannesson H."/>
        </authorList>
    </citation>
    <scope>NUCLEOTIDE SEQUENCE</scope>
    <source>
        <strain evidence="3">CBS 508.74</strain>
    </source>
</reference>
<feature type="compositionally biased region" description="Polar residues" evidence="1">
    <location>
        <begin position="538"/>
        <end position="549"/>
    </location>
</feature>
<feature type="compositionally biased region" description="Basic residues" evidence="1">
    <location>
        <begin position="653"/>
        <end position="664"/>
    </location>
</feature>
<dbReference type="AlphaFoldDB" id="A0AAN6QP03"/>
<proteinExistence type="predicted"/>
<dbReference type="Pfam" id="PF25909">
    <property type="entry name" value="zf-C2H2_AHC1"/>
    <property type="match status" value="1"/>
</dbReference>
<keyword evidence="4" id="KW-1185">Reference proteome</keyword>
<feature type="region of interest" description="Disordered" evidence="1">
    <location>
        <begin position="442"/>
        <end position="664"/>
    </location>
</feature>
<evidence type="ECO:0000313" key="3">
    <source>
        <dbReference type="EMBL" id="KAK4110056.1"/>
    </source>
</evidence>
<feature type="region of interest" description="Disordered" evidence="1">
    <location>
        <begin position="386"/>
        <end position="407"/>
    </location>
</feature>
<reference evidence="3" key="1">
    <citation type="journal article" date="2023" name="Mol. Phylogenet. Evol.">
        <title>Genome-scale phylogeny and comparative genomics of the fungal order Sordariales.</title>
        <authorList>
            <person name="Hensen N."/>
            <person name="Bonometti L."/>
            <person name="Westerberg I."/>
            <person name="Brannstrom I.O."/>
            <person name="Guillou S."/>
            <person name="Cros-Aarteil S."/>
            <person name="Calhoun S."/>
            <person name="Haridas S."/>
            <person name="Kuo A."/>
            <person name="Mondo S."/>
            <person name="Pangilinan J."/>
            <person name="Riley R."/>
            <person name="LaButti K."/>
            <person name="Andreopoulos B."/>
            <person name="Lipzen A."/>
            <person name="Chen C."/>
            <person name="Yan M."/>
            <person name="Daum C."/>
            <person name="Ng V."/>
            <person name="Clum A."/>
            <person name="Steindorff A."/>
            <person name="Ohm R.A."/>
            <person name="Martin F."/>
            <person name="Silar P."/>
            <person name="Natvig D.O."/>
            <person name="Lalanne C."/>
            <person name="Gautier V."/>
            <person name="Ament-Velasquez S.L."/>
            <person name="Kruys A."/>
            <person name="Hutchinson M.I."/>
            <person name="Powell A.J."/>
            <person name="Barry K."/>
            <person name="Miller A.N."/>
            <person name="Grigoriev I.V."/>
            <person name="Debuchy R."/>
            <person name="Gladieux P."/>
            <person name="Hiltunen Thoren M."/>
            <person name="Johannesson H."/>
        </authorList>
    </citation>
    <scope>NUCLEOTIDE SEQUENCE</scope>
    <source>
        <strain evidence="3">CBS 508.74</strain>
    </source>
</reference>
<dbReference type="GeneID" id="89936112"/>
<evidence type="ECO:0000256" key="1">
    <source>
        <dbReference type="SAM" id="MobiDB-lite"/>
    </source>
</evidence>
<dbReference type="EMBL" id="MU853352">
    <property type="protein sequence ID" value="KAK4110056.1"/>
    <property type="molecule type" value="Genomic_DNA"/>
</dbReference>
<comment type="caution">
    <text evidence="3">The sequence shown here is derived from an EMBL/GenBank/DDBJ whole genome shotgun (WGS) entry which is preliminary data.</text>
</comment>